<keyword evidence="5" id="KW-0732">Signal</keyword>
<feature type="transmembrane region" description="Helical" evidence="9">
    <location>
        <begin position="711"/>
        <end position="735"/>
    </location>
</feature>
<evidence type="ECO:0000256" key="5">
    <source>
        <dbReference type="ARBA" id="ARBA00022729"/>
    </source>
</evidence>
<dbReference type="SUPFAM" id="SSF51126">
    <property type="entry name" value="Pectin lyase-like"/>
    <property type="match status" value="1"/>
</dbReference>
<evidence type="ECO:0000256" key="9">
    <source>
        <dbReference type="SAM" id="Phobius"/>
    </source>
</evidence>
<feature type="region of interest" description="Disordered" evidence="8">
    <location>
        <begin position="766"/>
        <end position="789"/>
    </location>
</feature>
<proteinExistence type="predicted"/>
<dbReference type="PANTHER" id="PTHR11319">
    <property type="entry name" value="G PROTEIN-COUPLED RECEPTOR-RELATED"/>
    <property type="match status" value="1"/>
</dbReference>
<sequence length="789" mass="83637">MSSRFTNNTSNLRADAASLTTSTAADIGGGGAIYNDLLSNLTCFGSTFTDNIAEGDGGAIDNLGRMVCHDSDFVTNVAGGGTAGSGGAVYTAGNFTGGALVFEDNSAVTSGGAMYLDDTARGYVSNSNFSYNFSVYGGAILVTQLLQDASFSVRASTFSRNNATSGAGGAILQQGEGTELGLALDGASDFTDNEAHCCYAGGQGTGGSVSCIDASTGYGTGWSCCTAGQYIGLGLATADENQLLTAHQCVSCDDTKLDCSAVGVTVATLPLKPGFWREDNTLQTQDFIRACWNPHACNGTQSVSGTELSLASSASWSSNSYCTAGYEGPYCAVCSDGYAALPGYRCVECTGGATAAAYTVIAVVAAVVLLLAWALFSQVAGIEDGVSGAQTTGVTLTALKVARLGLLLVRRLRIPIIVLQLLTQFISITGLSLPPDYLKFLRAMDVLTLDMRWLTSPGCALTIGFYQKLLISTLAPLAVVALIFTPRLCVSAARRGRRACGSAKLQRVAAKDFNAFLVFTFLIFSGVSLTIFETFACDFLRYDGPDGTSYLRADYSVQCFTPEHTAYRIYAAIMILVYPFGIPAMYCLVLRRCAVEKGERRAESSRFATSASFLWRPYNKDGLAFYWESIECVRRLLLTGVLVFIDAGTAGQSAFACVFAFLSGVVYEQVRPHESSGDRSLYTLGYSIVFISMFTSLLLQVTFKDEQSQQVVGILLIALNVILLALALAQVFLVYSSVAAADLPLRRNSTLPLSAISDSCPQLEEDREQLAGEQGDQAVDDDVKRAPVM</sequence>
<evidence type="ECO:0000256" key="2">
    <source>
        <dbReference type="ARBA" id="ARBA00004442"/>
    </source>
</evidence>
<keyword evidence="9" id="KW-0812">Transmembrane</keyword>
<dbReference type="Pfam" id="PF02415">
    <property type="entry name" value="Chlam_PMP"/>
    <property type="match status" value="2"/>
</dbReference>
<dbReference type="Proteomes" id="UP000664859">
    <property type="component" value="Unassembled WGS sequence"/>
</dbReference>
<comment type="subcellular location">
    <subcellularLocation>
        <location evidence="1">Cell envelope</location>
    </subcellularLocation>
    <subcellularLocation>
        <location evidence="2">Cell outer membrane</location>
    </subcellularLocation>
    <subcellularLocation>
        <location evidence="3">Secreted</location>
    </subcellularLocation>
</comment>
<feature type="transmembrane region" description="Helical" evidence="9">
    <location>
        <begin position="513"/>
        <end position="532"/>
    </location>
</feature>
<evidence type="ECO:0000313" key="11">
    <source>
        <dbReference type="Proteomes" id="UP000664859"/>
    </source>
</evidence>
<keyword evidence="9" id="KW-1133">Transmembrane helix</keyword>
<organism evidence="10 11">
    <name type="scientific">Tribonema minus</name>
    <dbReference type="NCBI Taxonomy" id="303371"/>
    <lineage>
        <taxon>Eukaryota</taxon>
        <taxon>Sar</taxon>
        <taxon>Stramenopiles</taxon>
        <taxon>Ochrophyta</taxon>
        <taxon>PX clade</taxon>
        <taxon>Xanthophyceae</taxon>
        <taxon>Tribonematales</taxon>
        <taxon>Tribonemataceae</taxon>
        <taxon>Tribonema</taxon>
    </lineage>
</organism>
<reference evidence="10" key="1">
    <citation type="submission" date="2021-02" db="EMBL/GenBank/DDBJ databases">
        <title>First Annotated Genome of the Yellow-green Alga Tribonema minus.</title>
        <authorList>
            <person name="Mahan K.M."/>
        </authorList>
    </citation>
    <scope>NUCLEOTIDE SEQUENCE</scope>
    <source>
        <strain evidence="10">UTEX B ZZ1240</strain>
    </source>
</reference>
<gene>
    <name evidence="10" type="ORF">JKP88DRAFT_337087</name>
</gene>
<comment type="caution">
    <text evidence="10">The sequence shown here is derived from an EMBL/GenBank/DDBJ whole genome shotgun (WGS) entry which is preliminary data.</text>
</comment>
<dbReference type="OrthoDB" id="10062419at2759"/>
<keyword evidence="6 9" id="KW-0472">Membrane</keyword>
<protein>
    <submittedName>
        <fullName evidence="10">Uncharacterized protein</fullName>
    </submittedName>
</protein>
<accession>A0A835YI67</accession>
<evidence type="ECO:0000256" key="7">
    <source>
        <dbReference type="ARBA" id="ARBA00023237"/>
    </source>
</evidence>
<evidence type="ECO:0000313" key="10">
    <source>
        <dbReference type="EMBL" id="KAG5175966.1"/>
    </source>
</evidence>
<name>A0A835YI67_9STRA</name>
<dbReference type="PANTHER" id="PTHR11319:SF35">
    <property type="entry name" value="OUTER MEMBRANE PROTEIN PMPC-RELATED"/>
    <property type="match status" value="1"/>
</dbReference>
<keyword evidence="11" id="KW-1185">Reference proteome</keyword>
<feature type="transmembrane region" description="Helical" evidence="9">
    <location>
        <begin position="636"/>
        <end position="661"/>
    </location>
</feature>
<evidence type="ECO:0000256" key="6">
    <source>
        <dbReference type="ARBA" id="ARBA00023136"/>
    </source>
</evidence>
<dbReference type="AlphaFoldDB" id="A0A835YI67"/>
<dbReference type="InterPro" id="IPR011050">
    <property type="entry name" value="Pectin_lyase_fold/virulence"/>
</dbReference>
<dbReference type="InterPro" id="IPR003368">
    <property type="entry name" value="POMP_repeat"/>
</dbReference>
<feature type="transmembrane region" description="Helical" evidence="9">
    <location>
        <begin position="474"/>
        <end position="493"/>
    </location>
</feature>
<evidence type="ECO:0000256" key="1">
    <source>
        <dbReference type="ARBA" id="ARBA00004196"/>
    </source>
</evidence>
<dbReference type="EMBL" id="JAFCMP010000543">
    <property type="protein sequence ID" value="KAG5175966.1"/>
    <property type="molecule type" value="Genomic_DNA"/>
</dbReference>
<evidence type="ECO:0000256" key="4">
    <source>
        <dbReference type="ARBA" id="ARBA00022525"/>
    </source>
</evidence>
<keyword evidence="4" id="KW-0964">Secreted</keyword>
<dbReference type="GO" id="GO:0005576">
    <property type="term" value="C:extracellular region"/>
    <property type="evidence" value="ECO:0007669"/>
    <property type="project" value="UniProtKB-SubCell"/>
</dbReference>
<feature type="transmembrane region" description="Helical" evidence="9">
    <location>
        <begin position="355"/>
        <end position="376"/>
    </location>
</feature>
<evidence type="ECO:0000256" key="3">
    <source>
        <dbReference type="ARBA" id="ARBA00004613"/>
    </source>
</evidence>
<keyword evidence="7" id="KW-0998">Cell outer membrane</keyword>
<feature type="transmembrane region" description="Helical" evidence="9">
    <location>
        <begin position="569"/>
        <end position="590"/>
    </location>
</feature>
<feature type="transmembrane region" description="Helical" evidence="9">
    <location>
        <begin position="681"/>
        <end position="699"/>
    </location>
</feature>
<evidence type="ECO:0000256" key="8">
    <source>
        <dbReference type="SAM" id="MobiDB-lite"/>
    </source>
</evidence>
<feature type="transmembrane region" description="Helical" evidence="9">
    <location>
        <begin position="412"/>
        <end position="433"/>
    </location>
</feature>